<dbReference type="Pfam" id="PF07885">
    <property type="entry name" value="Ion_trans_2"/>
    <property type="match status" value="1"/>
</dbReference>
<comment type="caution">
    <text evidence="3">The sequence shown here is derived from an EMBL/GenBank/DDBJ whole genome shotgun (WGS) entry which is preliminary data.</text>
</comment>
<feature type="transmembrane region" description="Helical" evidence="1">
    <location>
        <begin position="184"/>
        <end position="208"/>
    </location>
</feature>
<dbReference type="AlphaFoldDB" id="A0A2T0RZ65"/>
<keyword evidence="1" id="KW-0812">Transmembrane</keyword>
<feature type="transmembrane region" description="Helical" evidence="1">
    <location>
        <begin position="37"/>
        <end position="53"/>
    </location>
</feature>
<evidence type="ECO:0000313" key="3">
    <source>
        <dbReference type="EMBL" id="PRY26471.1"/>
    </source>
</evidence>
<dbReference type="InterPro" id="IPR013099">
    <property type="entry name" value="K_chnl_dom"/>
</dbReference>
<dbReference type="Proteomes" id="UP000239480">
    <property type="component" value="Unassembled WGS sequence"/>
</dbReference>
<feature type="transmembrane region" description="Helical" evidence="1">
    <location>
        <begin position="85"/>
        <end position="105"/>
    </location>
</feature>
<dbReference type="SUPFAM" id="SSF81324">
    <property type="entry name" value="Voltage-gated potassium channels"/>
    <property type="match status" value="1"/>
</dbReference>
<dbReference type="Gene3D" id="1.10.287.70">
    <property type="match status" value="1"/>
</dbReference>
<accession>A0A2T0RZ65</accession>
<evidence type="ECO:0000259" key="2">
    <source>
        <dbReference type="Pfam" id="PF07885"/>
    </source>
</evidence>
<name>A0A2T0RZ65_9RHOB</name>
<sequence length="218" mass="23506">MHRLLLLPIVRWTVLLAMLLAAIILEPLFGESKTIDLLVLALFEFAVVGALLTSLSDTRALSFGGLVTLIWFGLSIHAVRYDGLSGVSATFSLVMLLGSLVVTFLNLMRRKEADLDALIAAIFGYLLIGMTWASLFVQVERMSPGAISYPEGEPLWSSMVYFSLVTLTSLGYGDILPVSGIARVLAALEAVIGVLYLAVMVGSIVGSFERKPRKDPGA</sequence>
<dbReference type="OrthoDB" id="2974133at2"/>
<gene>
    <name evidence="3" type="ORF">CLV78_101567</name>
</gene>
<organism evidence="3 4">
    <name type="scientific">Aliiruegeria haliotis</name>
    <dbReference type="NCBI Taxonomy" id="1280846"/>
    <lineage>
        <taxon>Bacteria</taxon>
        <taxon>Pseudomonadati</taxon>
        <taxon>Pseudomonadota</taxon>
        <taxon>Alphaproteobacteria</taxon>
        <taxon>Rhodobacterales</taxon>
        <taxon>Roseobacteraceae</taxon>
        <taxon>Aliiruegeria</taxon>
    </lineage>
</organism>
<dbReference type="RefSeq" id="WP_106203230.1">
    <property type="nucleotide sequence ID" value="NZ_PVTD01000001.1"/>
</dbReference>
<proteinExistence type="predicted"/>
<reference evidence="3 4" key="1">
    <citation type="submission" date="2018-03" db="EMBL/GenBank/DDBJ databases">
        <title>Genomic Encyclopedia of Archaeal and Bacterial Type Strains, Phase II (KMG-II): from individual species to whole genera.</title>
        <authorList>
            <person name="Goeker M."/>
        </authorList>
    </citation>
    <scope>NUCLEOTIDE SEQUENCE [LARGE SCALE GENOMIC DNA]</scope>
    <source>
        <strain evidence="3 4">DSM 29328</strain>
    </source>
</reference>
<keyword evidence="1" id="KW-1133">Transmembrane helix</keyword>
<protein>
    <submittedName>
        <fullName evidence="3">Ion channel</fullName>
    </submittedName>
</protein>
<feature type="domain" description="Potassium channel" evidence="2">
    <location>
        <begin position="155"/>
        <end position="205"/>
    </location>
</feature>
<keyword evidence="1" id="KW-0472">Membrane</keyword>
<feature type="transmembrane region" description="Helical" evidence="1">
    <location>
        <begin position="155"/>
        <end position="172"/>
    </location>
</feature>
<feature type="transmembrane region" description="Helical" evidence="1">
    <location>
        <begin position="117"/>
        <end position="135"/>
    </location>
</feature>
<keyword evidence="4" id="KW-1185">Reference proteome</keyword>
<evidence type="ECO:0000313" key="4">
    <source>
        <dbReference type="Proteomes" id="UP000239480"/>
    </source>
</evidence>
<dbReference type="EMBL" id="PVTD01000001">
    <property type="protein sequence ID" value="PRY26471.1"/>
    <property type="molecule type" value="Genomic_DNA"/>
</dbReference>
<evidence type="ECO:0000256" key="1">
    <source>
        <dbReference type="SAM" id="Phobius"/>
    </source>
</evidence>
<feature type="transmembrane region" description="Helical" evidence="1">
    <location>
        <begin position="60"/>
        <end position="79"/>
    </location>
</feature>